<dbReference type="RefSeq" id="WP_189746749.1">
    <property type="nucleotide sequence ID" value="NZ_BMRL01000023.1"/>
</dbReference>
<dbReference type="InterPro" id="IPR013211">
    <property type="entry name" value="LVIVD"/>
</dbReference>
<dbReference type="InterPro" id="IPR006311">
    <property type="entry name" value="TAT_signal"/>
</dbReference>
<accession>A0ABQ3SND3</accession>
<organism evidence="3 4">
    <name type="scientific">Streptomyces nojiriensis</name>
    <dbReference type="NCBI Taxonomy" id="66374"/>
    <lineage>
        <taxon>Bacteria</taxon>
        <taxon>Bacillati</taxon>
        <taxon>Actinomycetota</taxon>
        <taxon>Actinomycetes</taxon>
        <taxon>Kitasatosporales</taxon>
        <taxon>Streptomycetaceae</taxon>
        <taxon>Streptomyces</taxon>
    </lineage>
</organism>
<feature type="signal peptide" evidence="2">
    <location>
        <begin position="1"/>
        <end position="32"/>
    </location>
</feature>
<evidence type="ECO:0000256" key="1">
    <source>
        <dbReference type="SAM" id="MobiDB-lite"/>
    </source>
</evidence>
<dbReference type="PROSITE" id="PS51318">
    <property type="entry name" value="TAT"/>
    <property type="match status" value="1"/>
</dbReference>
<dbReference type="Pfam" id="PF08309">
    <property type="entry name" value="LVIVD"/>
    <property type="match status" value="1"/>
</dbReference>
<dbReference type="Proteomes" id="UP000613974">
    <property type="component" value="Unassembled WGS sequence"/>
</dbReference>
<feature type="compositionally biased region" description="Basic and acidic residues" evidence="1">
    <location>
        <begin position="494"/>
        <end position="510"/>
    </location>
</feature>
<dbReference type="GeneID" id="95587913"/>
<proteinExistence type="predicted"/>
<feature type="region of interest" description="Disordered" evidence="1">
    <location>
        <begin position="31"/>
        <end position="80"/>
    </location>
</feature>
<feature type="chain" id="PRO_5046263485" description="Secreted protein" evidence="2">
    <location>
        <begin position="33"/>
        <end position="532"/>
    </location>
</feature>
<evidence type="ECO:0000313" key="4">
    <source>
        <dbReference type="Proteomes" id="UP000613974"/>
    </source>
</evidence>
<name>A0ABQ3SND3_9ACTN</name>
<evidence type="ECO:0008006" key="5">
    <source>
        <dbReference type="Google" id="ProtNLM"/>
    </source>
</evidence>
<evidence type="ECO:0000256" key="2">
    <source>
        <dbReference type="SAM" id="SignalP"/>
    </source>
</evidence>
<feature type="compositionally biased region" description="Low complexity" evidence="1">
    <location>
        <begin position="31"/>
        <end position="40"/>
    </location>
</feature>
<comment type="caution">
    <text evidence="3">The sequence shown here is derived from an EMBL/GenBank/DDBJ whole genome shotgun (WGS) entry which is preliminary data.</text>
</comment>
<gene>
    <name evidence="3" type="ORF">Snoj_35660</name>
</gene>
<evidence type="ECO:0000313" key="3">
    <source>
        <dbReference type="EMBL" id="GHI69648.1"/>
    </source>
</evidence>
<keyword evidence="2" id="KW-0732">Signal</keyword>
<protein>
    <recommendedName>
        <fullName evidence="5">Secreted protein</fullName>
    </recommendedName>
</protein>
<feature type="region of interest" description="Disordered" evidence="1">
    <location>
        <begin position="494"/>
        <end position="513"/>
    </location>
</feature>
<reference evidence="4" key="1">
    <citation type="submission" date="2023-07" db="EMBL/GenBank/DDBJ databases">
        <title>Whole genome shotgun sequence of Streptomyces nojiriensis NBRC 13794.</title>
        <authorList>
            <person name="Komaki H."/>
            <person name="Tamura T."/>
        </authorList>
    </citation>
    <scope>NUCLEOTIDE SEQUENCE [LARGE SCALE GENOMIC DNA]</scope>
    <source>
        <strain evidence="4">NBRC 13794</strain>
    </source>
</reference>
<sequence length="532" mass="57095">MPSSRIRRAWIAAATAAAAALAFTGLAAPAQAQDPAPDAPGTWIQEPRTAEGTPSPLSAAGWTAPGGAASPGDFTLQPGEMNDETTRRVTRLASVLPGSGGVQKLLAGANRTIEPWCSRDPFGTAPDPDIKYCLHSDDSISQEWVPQGITGVSDAKANELWGEAANIQLFASYDGWDPGRENDPLPTAGDCTEAELAADDACNQKGVRITFVQSRTNPATGSPEIKYRHVLLGWTYVNSADHVSFDGLHAAEYPIQKGVHAGGIVWYGNYLYVADTRNGLRVFDMRYILDLDPDGDPKTHDAIGTDTDGVKTTSDVEDKTKVGRHDNVWYSFGYRYVMPQVAAWKFKAAQSNPKGSYACVATGAPKSSYISLDRSTTPDRLIMGEYCRPESGYPSTGRIASYPVAALEGRSTDVTAQGWANYLPMAGGGAQGVAAYKGTLYVNESKGTDEPGNLWRYKWSDGRLVQDGQAVKTARGAEDLYVERGTGRLWSLSEHRPGSDPDCKANKAPDDPDGTDYCQRVLYAHKLSALGG</sequence>
<dbReference type="EMBL" id="BNEC01000005">
    <property type="protein sequence ID" value="GHI69648.1"/>
    <property type="molecule type" value="Genomic_DNA"/>
</dbReference>
<keyword evidence="4" id="KW-1185">Reference proteome</keyword>